<protein>
    <submittedName>
        <fullName evidence="2">Extradiol dioxygenase</fullName>
    </submittedName>
</protein>
<keyword evidence="2" id="KW-0560">Oxidoreductase</keyword>
<dbReference type="InterPro" id="IPR029068">
    <property type="entry name" value="Glyas_Bleomycin-R_OHBP_Dase"/>
</dbReference>
<name>A0A3S0ACR2_9BACL</name>
<keyword evidence="3" id="KW-1185">Reference proteome</keyword>
<dbReference type="OrthoDB" id="9798430at2"/>
<comment type="caution">
    <text evidence="2">The sequence shown here is derived from an EMBL/GenBank/DDBJ whole genome shotgun (WGS) entry which is preliminary data.</text>
</comment>
<dbReference type="InterPro" id="IPR004360">
    <property type="entry name" value="Glyas_Fos-R_dOase_dom"/>
</dbReference>
<dbReference type="GO" id="GO:0051213">
    <property type="term" value="F:dioxygenase activity"/>
    <property type="evidence" value="ECO:0007669"/>
    <property type="project" value="UniProtKB-KW"/>
</dbReference>
<dbReference type="PROSITE" id="PS51819">
    <property type="entry name" value="VOC"/>
    <property type="match status" value="1"/>
</dbReference>
<dbReference type="InterPro" id="IPR037523">
    <property type="entry name" value="VOC_core"/>
</dbReference>
<dbReference type="EMBL" id="RXHU01000024">
    <property type="protein sequence ID" value="RTE09972.1"/>
    <property type="molecule type" value="Genomic_DNA"/>
</dbReference>
<dbReference type="RefSeq" id="WP_126141017.1">
    <property type="nucleotide sequence ID" value="NZ_RXHU01000024.1"/>
</dbReference>
<dbReference type="SUPFAM" id="SSF54593">
    <property type="entry name" value="Glyoxalase/Bleomycin resistance protein/Dihydroxybiphenyl dioxygenase"/>
    <property type="match status" value="1"/>
</dbReference>
<feature type="domain" description="VOC" evidence="1">
    <location>
        <begin position="3"/>
        <end position="126"/>
    </location>
</feature>
<reference evidence="2 3" key="1">
    <citation type="submission" date="2018-12" db="EMBL/GenBank/DDBJ databases">
        <title>Bacillus ochoae sp. nov., Paenibacillus whitsoniae sp. nov., Paenibacillus spiritus sp. nov. Isolated from the Mars Exploration Rover during spacecraft assembly.</title>
        <authorList>
            <person name="Seuylemezian A."/>
            <person name="Vaishampayan P."/>
        </authorList>
    </citation>
    <scope>NUCLEOTIDE SEQUENCE [LARGE SCALE GENOMIC DNA]</scope>
    <source>
        <strain evidence="2 3">MER 54</strain>
    </source>
</reference>
<dbReference type="PANTHER" id="PTHR36503">
    <property type="entry name" value="BLR2520 PROTEIN"/>
    <property type="match status" value="1"/>
</dbReference>
<keyword evidence="2" id="KW-0223">Dioxygenase</keyword>
<dbReference type="PANTHER" id="PTHR36503:SF2">
    <property type="entry name" value="BLR2408 PROTEIN"/>
    <property type="match status" value="1"/>
</dbReference>
<accession>A0A3S0ACR2</accession>
<evidence type="ECO:0000313" key="2">
    <source>
        <dbReference type="EMBL" id="RTE09972.1"/>
    </source>
</evidence>
<organism evidence="2 3">
    <name type="scientific">Paenibacillus whitsoniae</name>
    <dbReference type="NCBI Taxonomy" id="2496558"/>
    <lineage>
        <taxon>Bacteria</taxon>
        <taxon>Bacillati</taxon>
        <taxon>Bacillota</taxon>
        <taxon>Bacilli</taxon>
        <taxon>Bacillales</taxon>
        <taxon>Paenibacillaceae</taxon>
        <taxon>Paenibacillus</taxon>
    </lineage>
</organism>
<proteinExistence type="predicted"/>
<gene>
    <name evidence="2" type="ORF">EJQ19_09740</name>
</gene>
<dbReference type="Proteomes" id="UP000276128">
    <property type="component" value="Unassembled WGS sequence"/>
</dbReference>
<dbReference type="Gene3D" id="3.10.180.10">
    <property type="entry name" value="2,3-Dihydroxybiphenyl 1,2-Dioxygenase, domain 1"/>
    <property type="match status" value="1"/>
</dbReference>
<dbReference type="AlphaFoldDB" id="A0A3S0ACR2"/>
<sequence>MSTSVWLNLPMHNIQTSAAFYTQLGFDTTDMTDKIKLVVGRERLIVMLFPEPVFRSFTGGAAIANTSSSAEVLISLGMESKAAVDALIAKAESAGATILGKPHDQGWMYGAAFADPDGHRWNLLYMAEQ</sequence>
<evidence type="ECO:0000313" key="3">
    <source>
        <dbReference type="Proteomes" id="UP000276128"/>
    </source>
</evidence>
<dbReference type="Pfam" id="PF00903">
    <property type="entry name" value="Glyoxalase"/>
    <property type="match status" value="1"/>
</dbReference>
<evidence type="ECO:0000259" key="1">
    <source>
        <dbReference type="PROSITE" id="PS51819"/>
    </source>
</evidence>